<keyword evidence="3" id="KW-1185">Reference proteome</keyword>
<dbReference type="EMBL" id="CAJVPS010001279">
    <property type="protein sequence ID" value="CAG8532210.1"/>
    <property type="molecule type" value="Genomic_DNA"/>
</dbReference>
<name>A0A9N9AIZ0_9GLOM</name>
<dbReference type="Proteomes" id="UP000789508">
    <property type="component" value="Unassembled WGS sequence"/>
</dbReference>
<reference evidence="2" key="1">
    <citation type="submission" date="2021-06" db="EMBL/GenBank/DDBJ databases">
        <authorList>
            <person name="Kallberg Y."/>
            <person name="Tangrot J."/>
            <person name="Rosling A."/>
        </authorList>
    </citation>
    <scope>NUCLEOTIDE SEQUENCE</scope>
    <source>
        <strain evidence="2">FL130A</strain>
    </source>
</reference>
<protein>
    <submittedName>
        <fullName evidence="2">1731_t:CDS:1</fullName>
    </submittedName>
</protein>
<feature type="compositionally biased region" description="Polar residues" evidence="1">
    <location>
        <begin position="258"/>
        <end position="271"/>
    </location>
</feature>
<dbReference type="AlphaFoldDB" id="A0A9N9AIZ0"/>
<accession>A0A9N9AIZ0</accession>
<feature type="compositionally biased region" description="Basic and acidic residues" evidence="1">
    <location>
        <begin position="242"/>
        <end position="257"/>
    </location>
</feature>
<proteinExistence type="predicted"/>
<comment type="caution">
    <text evidence="2">The sequence shown here is derived from an EMBL/GenBank/DDBJ whole genome shotgun (WGS) entry which is preliminary data.</text>
</comment>
<organism evidence="2 3">
    <name type="scientific">Ambispora leptoticha</name>
    <dbReference type="NCBI Taxonomy" id="144679"/>
    <lineage>
        <taxon>Eukaryota</taxon>
        <taxon>Fungi</taxon>
        <taxon>Fungi incertae sedis</taxon>
        <taxon>Mucoromycota</taxon>
        <taxon>Glomeromycotina</taxon>
        <taxon>Glomeromycetes</taxon>
        <taxon>Archaeosporales</taxon>
        <taxon>Ambisporaceae</taxon>
        <taxon>Ambispora</taxon>
    </lineage>
</organism>
<feature type="region of interest" description="Disordered" evidence="1">
    <location>
        <begin position="242"/>
        <end position="271"/>
    </location>
</feature>
<sequence length="271" mass="29703">MNHASKPSIGGESSTSSEDVYFEAIADEDNNDDSNNSNIINKQEVILDKAQTQLPHVLTSRRTRERLNHQHSSSFDSMGSSRFESVYLTPRDSIKYMNTNGSFEEISCPLPNNSINNKARKASLGIDNDMMNLNNNSTMSLNNNNSTNLNASMTSVTSSSALTYTTAILASNHEIEANAKQRNAKRRSASVGGDRGVKGADVGGNDYNVVKAAEEALNSMGLGLKSDQWFKTSNDLIMQLGQHDDQREEQQQEDKNRMTGTIKNPTSSAIT</sequence>
<evidence type="ECO:0000256" key="1">
    <source>
        <dbReference type="SAM" id="MobiDB-lite"/>
    </source>
</evidence>
<evidence type="ECO:0000313" key="3">
    <source>
        <dbReference type="Proteomes" id="UP000789508"/>
    </source>
</evidence>
<feature type="region of interest" description="Disordered" evidence="1">
    <location>
        <begin position="59"/>
        <end position="78"/>
    </location>
</feature>
<feature type="region of interest" description="Disordered" evidence="1">
    <location>
        <begin position="1"/>
        <end position="37"/>
    </location>
</feature>
<gene>
    <name evidence="2" type="ORF">ALEPTO_LOCUS4993</name>
</gene>
<evidence type="ECO:0000313" key="2">
    <source>
        <dbReference type="EMBL" id="CAG8532210.1"/>
    </source>
</evidence>